<sequence>MWEQYLTLIWTWHKLAVRVLLGLTLRVEVLVIYLRLKAASRYSITV</sequence>
<evidence type="ECO:0000313" key="2">
    <source>
        <dbReference type="EMBL" id="CAD5327277.1"/>
    </source>
</evidence>
<organism evidence="2 3">
    <name type="scientific">Arabidopsis thaliana</name>
    <name type="common">Mouse-ear cress</name>
    <dbReference type="NCBI Taxonomy" id="3702"/>
    <lineage>
        <taxon>Eukaryota</taxon>
        <taxon>Viridiplantae</taxon>
        <taxon>Streptophyta</taxon>
        <taxon>Embryophyta</taxon>
        <taxon>Tracheophyta</taxon>
        <taxon>Spermatophyta</taxon>
        <taxon>Magnoliopsida</taxon>
        <taxon>eudicotyledons</taxon>
        <taxon>Gunneridae</taxon>
        <taxon>Pentapetalae</taxon>
        <taxon>rosids</taxon>
        <taxon>malvids</taxon>
        <taxon>Brassicales</taxon>
        <taxon>Brassicaceae</taxon>
        <taxon>Camelineae</taxon>
        <taxon>Arabidopsis</taxon>
    </lineage>
</organism>
<dbReference type="EMBL" id="LR881469">
    <property type="protein sequence ID" value="CAD5327277.1"/>
    <property type="molecule type" value="Genomic_DNA"/>
</dbReference>
<accession>A0A7G2F1V4</accession>
<evidence type="ECO:0000256" key="1">
    <source>
        <dbReference type="SAM" id="Phobius"/>
    </source>
</evidence>
<evidence type="ECO:0000313" key="3">
    <source>
        <dbReference type="Proteomes" id="UP000516314"/>
    </source>
</evidence>
<name>A0A7G2F1V4_ARATH</name>
<keyword evidence="1" id="KW-1133">Transmembrane helix</keyword>
<dbReference type="Proteomes" id="UP000516314">
    <property type="component" value="Chromosome 4"/>
</dbReference>
<dbReference type="AlphaFoldDB" id="A0A7G2F1V4"/>
<keyword evidence="1" id="KW-0472">Membrane</keyword>
<keyword evidence="1" id="KW-0812">Transmembrane</keyword>
<gene>
    <name evidence="2" type="ORF">AT9943_LOCUS14986</name>
</gene>
<reference evidence="2 3" key="1">
    <citation type="submission" date="2020-09" db="EMBL/GenBank/DDBJ databases">
        <authorList>
            <person name="Ashkenazy H."/>
        </authorList>
    </citation>
    <scope>NUCLEOTIDE SEQUENCE [LARGE SCALE GENOMIC DNA]</scope>
    <source>
        <strain evidence="3">cv. Cdm-0</strain>
    </source>
</reference>
<protein>
    <submittedName>
        <fullName evidence="2">(thale cress) hypothetical protein</fullName>
    </submittedName>
</protein>
<proteinExistence type="predicted"/>
<feature type="transmembrane region" description="Helical" evidence="1">
    <location>
        <begin position="15"/>
        <end position="34"/>
    </location>
</feature>